<evidence type="ECO:0000313" key="2">
    <source>
        <dbReference type="EMBL" id="CAK9117006.1"/>
    </source>
</evidence>
<keyword evidence="3" id="KW-1185">Reference proteome</keyword>
<sequence length="132" mass="14892">MWMPPSWLRKEDDSLGTFSTGTPLRSPVEGQSKLRAFVFTFLIKVFTAELPGAARICRPRRGEGQCTHRRGTFVNWCACGFLAMWAFMKPRESARITTRILYFLTFAIYAGGLGFYTSAANNLKDLPPMGEQ</sequence>
<reference evidence="2 3" key="1">
    <citation type="submission" date="2024-02" db="EMBL/GenBank/DDBJ databases">
        <authorList>
            <person name="Chen Y."/>
            <person name="Shah S."/>
            <person name="Dougan E. K."/>
            <person name="Thang M."/>
            <person name="Chan C."/>
        </authorList>
    </citation>
    <scope>NUCLEOTIDE SEQUENCE [LARGE SCALE GENOMIC DNA]</scope>
</reference>
<evidence type="ECO:0000313" key="3">
    <source>
        <dbReference type="Proteomes" id="UP001642484"/>
    </source>
</evidence>
<keyword evidence="1" id="KW-0812">Transmembrane</keyword>
<comment type="caution">
    <text evidence="2">The sequence shown here is derived from an EMBL/GenBank/DDBJ whole genome shotgun (WGS) entry which is preliminary data.</text>
</comment>
<feature type="transmembrane region" description="Helical" evidence="1">
    <location>
        <begin position="100"/>
        <end position="119"/>
    </location>
</feature>
<accession>A0ABP0SX91</accession>
<keyword evidence="1" id="KW-1133">Transmembrane helix</keyword>
<keyword evidence="1" id="KW-0472">Membrane</keyword>
<organism evidence="2 3">
    <name type="scientific">Durusdinium trenchii</name>
    <dbReference type="NCBI Taxonomy" id="1381693"/>
    <lineage>
        <taxon>Eukaryota</taxon>
        <taxon>Sar</taxon>
        <taxon>Alveolata</taxon>
        <taxon>Dinophyceae</taxon>
        <taxon>Suessiales</taxon>
        <taxon>Symbiodiniaceae</taxon>
        <taxon>Durusdinium</taxon>
    </lineage>
</organism>
<dbReference type="EMBL" id="CAXAMN010028580">
    <property type="protein sequence ID" value="CAK9117006.1"/>
    <property type="molecule type" value="Genomic_DNA"/>
</dbReference>
<proteinExistence type="predicted"/>
<gene>
    <name evidence="2" type="ORF">CCMP2556_LOCUS54448</name>
</gene>
<protein>
    <submittedName>
        <fullName evidence="2">Uncharacterized protein</fullName>
    </submittedName>
</protein>
<dbReference type="Proteomes" id="UP001642484">
    <property type="component" value="Unassembled WGS sequence"/>
</dbReference>
<feature type="non-terminal residue" evidence="2">
    <location>
        <position position="132"/>
    </location>
</feature>
<evidence type="ECO:0000256" key="1">
    <source>
        <dbReference type="SAM" id="Phobius"/>
    </source>
</evidence>
<name>A0ABP0SX91_9DINO</name>